<dbReference type="InterPro" id="IPR012373">
    <property type="entry name" value="Ferrdict_sens_TM"/>
</dbReference>
<dbReference type="PANTHER" id="PTHR30273">
    <property type="entry name" value="PERIPLASMIC SIGNAL SENSOR AND SIGMA FACTOR ACTIVATOR FECR-RELATED"/>
    <property type="match status" value="1"/>
</dbReference>
<dbReference type="Gene3D" id="3.55.50.30">
    <property type="match status" value="1"/>
</dbReference>
<keyword evidence="1" id="KW-0812">Transmembrane</keyword>
<dbReference type="Proteomes" id="UP001220610">
    <property type="component" value="Chromosome"/>
</dbReference>
<evidence type="ECO:0000313" key="5">
    <source>
        <dbReference type="Proteomes" id="UP001220610"/>
    </source>
</evidence>
<dbReference type="Pfam" id="PF04773">
    <property type="entry name" value="FecR"/>
    <property type="match status" value="1"/>
</dbReference>
<dbReference type="AlphaFoldDB" id="A0AAJ5WRY7"/>
<name>A0AAJ5WRY7_9BACT</name>
<protein>
    <submittedName>
        <fullName evidence="4">FecR domain-containing protein</fullName>
    </submittedName>
</protein>
<dbReference type="PANTHER" id="PTHR30273:SF2">
    <property type="entry name" value="PROTEIN FECR"/>
    <property type="match status" value="1"/>
</dbReference>
<feature type="domain" description="Protein FecR C-terminal" evidence="3">
    <location>
        <begin position="268"/>
        <end position="337"/>
    </location>
</feature>
<evidence type="ECO:0000256" key="1">
    <source>
        <dbReference type="SAM" id="Phobius"/>
    </source>
</evidence>
<proteinExistence type="predicted"/>
<accession>A0AAJ5WRY7</accession>
<organism evidence="4 5">
    <name type="scientific">Candidatus Pseudobacter hemicellulosilyticus</name>
    <dbReference type="NCBI Taxonomy" id="3121375"/>
    <lineage>
        <taxon>Bacteria</taxon>
        <taxon>Pseudomonadati</taxon>
        <taxon>Bacteroidota</taxon>
        <taxon>Chitinophagia</taxon>
        <taxon>Chitinophagales</taxon>
        <taxon>Chitinophagaceae</taxon>
        <taxon>Pseudobacter</taxon>
    </lineage>
</organism>
<keyword evidence="1" id="KW-1133">Transmembrane helix</keyword>
<gene>
    <name evidence="4" type="ORF">P0Y53_00235</name>
</gene>
<dbReference type="EMBL" id="CP119311">
    <property type="protein sequence ID" value="WEK35911.1"/>
    <property type="molecule type" value="Genomic_DNA"/>
</dbReference>
<dbReference type="InterPro" id="IPR032508">
    <property type="entry name" value="FecR_C"/>
</dbReference>
<keyword evidence="1" id="KW-0472">Membrane</keyword>
<sequence>MSKQELTSLLQRYFSGQISPAEKQALAQRIADGADEDLLKASVQDIWDNYQPDGQLPATNSEEYFNRILQQIKPAAVQSAPPVHRIHFLRRSWTRMAAAAVLAAAVIGGLVYLLPKTTDPAPATEIAATTAKPPVRVRNLVLPDGSRVSLQPNSQLDYPAAFTGPTREVTLTGEAFFDVASDKEKAFIIKAGKTTTTVLGTSFNIKAWPADQEVVVTVTKGKVQVADQSRVLGVITPDQQLSVNTQNGQARQAAVNAASEVSWKEAEYTLDDISLDDAITEIQARYGTVITADNNETAAQCRITTTFKQGASLEYVLNVICRFYKASWTREGNVIVIRNIQCN</sequence>
<dbReference type="Gene3D" id="2.60.120.1440">
    <property type="match status" value="1"/>
</dbReference>
<feature type="transmembrane region" description="Helical" evidence="1">
    <location>
        <begin position="93"/>
        <end position="114"/>
    </location>
</feature>
<evidence type="ECO:0000259" key="3">
    <source>
        <dbReference type="Pfam" id="PF16344"/>
    </source>
</evidence>
<dbReference type="Pfam" id="PF16344">
    <property type="entry name" value="FecR_C"/>
    <property type="match status" value="1"/>
</dbReference>
<dbReference type="GO" id="GO:0016989">
    <property type="term" value="F:sigma factor antagonist activity"/>
    <property type="evidence" value="ECO:0007669"/>
    <property type="project" value="TreeGrafter"/>
</dbReference>
<evidence type="ECO:0000259" key="2">
    <source>
        <dbReference type="Pfam" id="PF04773"/>
    </source>
</evidence>
<dbReference type="InterPro" id="IPR006860">
    <property type="entry name" value="FecR"/>
</dbReference>
<feature type="domain" description="FecR protein" evidence="2">
    <location>
        <begin position="138"/>
        <end position="224"/>
    </location>
</feature>
<evidence type="ECO:0000313" key="4">
    <source>
        <dbReference type="EMBL" id="WEK35911.1"/>
    </source>
</evidence>
<dbReference type="PIRSF" id="PIRSF018266">
    <property type="entry name" value="FecR"/>
    <property type="match status" value="1"/>
</dbReference>
<reference evidence="4" key="1">
    <citation type="submission" date="2023-03" db="EMBL/GenBank/DDBJ databases">
        <title>Andean soil-derived lignocellulolytic bacterial consortium as a source of novel taxa and putative plastic-active enzymes.</title>
        <authorList>
            <person name="Diaz-Garcia L."/>
            <person name="Chuvochina M."/>
            <person name="Feuerriegel G."/>
            <person name="Bunk B."/>
            <person name="Sproer C."/>
            <person name="Streit W.R."/>
            <person name="Rodriguez L.M."/>
            <person name="Overmann J."/>
            <person name="Jimenez D.J."/>
        </authorList>
    </citation>
    <scope>NUCLEOTIDE SEQUENCE</scope>
    <source>
        <strain evidence="4">MAG 7</strain>
    </source>
</reference>